<dbReference type="SUPFAM" id="SSF47413">
    <property type="entry name" value="lambda repressor-like DNA-binding domains"/>
    <property type="match status" value="1"/>
</dbReference>
<dbReference type="RefSeq" id="WP_117418621.1">
    <property type="nucleotide sequence ID" value="NZ_QOHO01000064.1"/>
</dbReference>
<gene>
    <name evidence="2" type="ORF">DS742_19385</name>
</gene>
<evidence type="ECO:0000259" key="1">
    <source>
        <dbReference type="PROSITE" id="PS50943"/>
    </source>
</evidence>
<dbReference type="GO" id="GO:0003677">
    <property type="term" value="F:DNA binding"/>
    <property type="evidence" value="ECO:0007669"/>
    <property type="project" value="InterPro"/>
</dbReference>
<sequence length="71" mass="7910">MACDYSKLRGKIKEVFGTQDAFAEAIGIGRVSLSQRLTGKLDFTQNEINSACESLGIDKSEIPIYFFMEKV</sequence>
<dbReference type="InterPro" id="IPR001387">
    <property type="entry name" value="Cro/C1-type_HTH"/>
</dbReference>
<dbReference type="InterPro" id="IPR008003">
    <property type="entry name" value="DUF739"/>
</dbReference>
<reference evidence="2 3" key="1">
    <citation type="submission" date="2018-07" db="EMBL/GenBank/DDBJ databases">
        <title>New species, Clostridium PI-S10-A1B.</title>
        <authorList>
            <person name="Krishna G."/>
            <person name="Summeta K."/>
            <person name="Shikha S."/>
            <person name="Prabhu P.B."/>
            <person name="Suresh K."/>
        </authorList>
    </citation>
    <scope>NUCLEOTIDE SEQUENCE [LARGE SCALE GENOMIC DNA]</scope>
    <source>
        <strain evidence="2 3">PI-S10-A1B</strain>
    </source>
</reference>
<dbReference type="Proteomes" id="UP000260680">
    <property type="component" value="Unassembled WGS sequence"/>
</dbReference>
<dbReference type="InterPro" id="IPR010982">
    <property type="entry name" value="Lambda_DNA-bd_dom_sf"/>
</dbReference>
<comment type="caution">
    <text evidence="2">The sequence shown here is derived from an EMBL/GenBank/DDBJ whole genome shotgun (WGS) entry which is preliminary data.</text>
</comment>
<evidence type="ECO:0000313" key="2">
    <source>
        <dbReference type="EMBL" id="RFZ77352.1"/>
    </source>
</evidence>
<evidence type="ECO:0000313" key="3">
    <source>
        <dbReference type="Proteomes" id="UP000260680"/>
    </source>
</evidence>
<proteinExistence type="predicted"/>
<protein>
    <submittedName>
        <fullName evidence="2">DUF739 family protein</fullName>
    </submittedName>
</protein>
<dbReference type="CDD" id="cd00093">
    <property type="entry name" value="HTH_XRE"/>
    <property type="match status" value="1"/>
</dbReference>
<feature type="domain" description="HTH cro/C1-type" evidence="1">
    <location>
        <begin position="18"/>
        <end position="62"/>
    </location>
</feature>
<dbReference type="AlphaFoldDB" id="A0A3E2N8P7"/>
<accession>A0A3E2N8P7</accession>
<organism evidence="2 3">
    <name type="scientific">Lacrimispora amygdalina</name>
    <dbReference type="NCBI Taxonomy" id="253257"/>
    <lineage>
        <taxon>Bacteria</taxon>
        <taxon>Bacillati</taxon>
        <taxon>Bacillota</taxon>
        <taxon>Clostridia</taxon>
        <taxon>Lachnospirales</taxon>
        <taxon>Lachnospiraceae</taxon>
        <taxon>Lacrimispora</taxon>
    </lineage>
</organism>
<dbReference type="EMBL" id="QOHO01000064">
    <property type="protein sequence ID" value="RFZ77352.1"/>
    <property type="molecule type" value="Genomic_DNA"/>
</dbReference>
<dbReference type="Pfam" id="PF05339">
    <property type="entry name" value="DUF739"/>
    <property type="match status" value="1"/>
</dbReference>
<dbReference type="PROSITE" id="PS50943">
    <property type="entry name" value="HTH_CROC1"/>
    <property type="match status" value="1"/>
</dbReference>
<dbReference type="Gene3D" id="1.10.260.40">
    <property type="entry name" value="lambda repressor-like DNA-binding domains"/>
    <property type="match status" value="1"/>
</dbReference>
<dbReference type="OrthoDB" id="2418220at2"/>
<name>A0A3E2N8P7_9FIRM</name>